<evidence type="ECO:0000256" key="2">
    <source>
        <dbReference type="ARBA" id="ARBA00010876"/>
    </source>
</evidence>
<dbReference type="Gene3D" id="3.10.290.10">
    <property type="entry name" value="RNA-binding S4 domain"/>
    <property type="match status" value="1"/>
</dbReference>
<dbReference type="InterPro" id="IPR006225">
    <property type="entry name" value="PsdUridine_synth_RluC/D"/>
</dbReference>
<dbReference type="NCBIfam" id="TIGR00005">
    <property type="entry name" value="rluA_subfam"/>
    <property type="match status" value="1"/>
</dbReference>
<protein>
    <recommendedName>
        <fullName evidence="6">Pseudouridine synthase</fullName>
        <ecNumber evidence="6">5.4.99.-</ecNumber>
    </recommendedName>
</protein>
<evidence type="ECO:0000256" key="6">
    <source>
        <dbReference type="RuleBase" id="RU362028"/>
    </source>
</evidence>
<dbReference type="CDD" id="cd00165">
    <property type="entry name" value="S4"/>
    <property type="match status" value="1"/>
</dbReference>
<organism evidence="9">
    <name type="scientific">Wolinella succinogenes (strain ATCC 29543 / DSM 1740 / CCUG 13145 / JCM 31913 / LMG 7466 / NCTC 11488 / FDC 602W)</name>
    <name type="common">Vibrio succinogenes</name>
    <dbReference type="NCBI Taxonomy" id="273121"/>
    <lineage>
        <taxon>Bacteria</taxon>
        <taxon>Pseudomonadati</taxon>
        <taxon>Campylobacterota</taxon>
        <taxon>Epsilonproteobacteria</taxon>
        <taxon>Campylobacterales</taxon>
        <taxon>Helicobacteraceae</taxon>
        <taxon>Wolinella</taxon>
    </lineage>
</organism>
<evidence type="ECO:0000259" key="7">
    <source>
        <dbReference type="SMART" id="SM00363"/>
    </source>
</evidence>
<name>Q7MAM6_WOLSU</name>
<dbReference type="SUPFAM" id="SSF55120">
    <property type="entry name" value="Pseudouridine synthase"/>
    <property type="match status" value="1"/>
</dbReference>
<feature type="domain" description="RNA-binding S4" evidence="7">
    <location>
        <begin position="13"/>
        <end position="70"/>
    </location>
</feature>
<dbReference type="EMBL" id="BX571657">
    <property type="protein sequence ID" value="CAE09306.1"/>
    <property type="molecule type" value="Genomic_DNA"/>
</dbReference>
<dbReference type="RefSeq" id="WP_011138106.1">
    <property type="nucleotide sequence ID" value="NC_005090.1"/>
</dbReference>
<keyword evidence="3 6" id="KW-0413">Isomerase</keyword>
<evidence type="ECO:0000256" key="4">
    <source>
        <dbReference type="PIRSR" id="PIRSR606225-1"/>
    </source>
</evidence>
<comment type="function">
    <text evidence="6">Responsible for synthesis of pseudouridine from uracil.</text>
</comment>
<accession>Q7MAM6</accession>
<dbReference type="Pfam" id="PF00849">
    <property type="entry name" value="PseudoU_synth_2"/>
    <property type="match status" value="1"/>
</dbReference>
<dbReference type="EC" id="5.4.99.-" evidence="6"/>
<comment type="similarity">
    <text evidence="2 6">Belongs to the pseudouridine synthase RluA family.</text>
</comment>
<dbReference type="STRING" id="273121.WS0143"/>
<dbReference type="InterPro" id="IPR006224">
    <property type="entry name" value="PsdUridine_synth_RluA-like_CS"/>
</dbReference>
<dbReference type="PANTHER" id="PTHR21600">
    <property type="entry name" value="MITOCHONDRIAL RNA PSEUDOURIDINE SYNTHASE"/>
    <property type="match status" value="1"/>
</dbReference>
<dbReference type="PROSITE" id="PS50889">
    <property type="entry name" value="S4"/>
    <property type="match status" value="1"/>
</dbReference>
<dbReference type="InterPro" id="IPR002942">
    <property type="entry name" value="S4_RNA-bd"/>
</dbReference>
<evidence type="ECO:0000256" key="5">
    <source>
        <dbReference type="PROSITE-ProRule" id="PRU00182"/>
    </source>
</evidence>
<dbReference type="InterPro" id="IPR020103">
    <property type="entry name" value="PsdUridine_synth_cat_dom_sf"/>
</dbReference>
<dbReference type="PROSITE" id="PS01129">
    <property type="entry name" value="PSI_RLU"/>
    <property type="match status" value="1"/>
</dbReference>
<keyword evidence="8" id="KW-0456">Lyase</keyword>
<gene>
    <name evidence="8" type="ordered locus">WS0143</name>
</gene>
<dbReference type="GO" id="GO:0120159">
    <property type="term" value="F:rRNA pseudouridine synthase activity"/>
    <property type="evidence" value="ECO:0007669"/>
    <property type="project" value="UniProtKB-ARBA"/>
</dbReference>
<dbReference type="InterPro" id="IPR006145">
    <property type="entry name" value="PsdUridine_synth_RsuA/RluA"/>
</dbReference>
<evidence type="ECO:0000256" key="3">
    <source>
        <dbReference type="ARBA" id="ARBA00023235"/>
    </source>
</evidence>
<reference evidence="8 9" key="1">
    <citation type="journal article" date="2003" name="Proc. Natl. Acad. Sci. U.S.A.">
        <title>Complete genome sequence and analysis of Wolinella succinogenes.</title>
        <authorList>
            <person name="Baar C."/>
            <person name="Eppinger M."/>
            <person name="Raddatz G."/>
            <person name="Simon JM."/>
            <person name="Lanz C."/>
            <person name="Klimmek O."/>
            <person name="Nandakumar R."/>
            <person name="Gross R."/>
            <person name="Rosinus A."/>
            <person name="Keller H."/>
            <person name="Jagtap P."/>
            <person name="Linke B."/>
            <person name="Meyer F."/>
            <person name="Lederer H."/>
            <person name="Schuster S.C."/>
        </authorList>
    </citation>
    <scope>NUCLEOTIDE SEQUENCE [LARGE SCALE GENOMIC DNA]</scope>
    <source>
        <strain evidence="9">ATCC 29543 / DSM 1740 / CCUG 13145 / JCM 31913 / LMG 7466 / NCTC 11488 / FDC 602W</strain>
    </source>
</reference>
<dbReference type="KEGG" id="wsu:WS0143"/>
<dbReference type="AlphaFoldDB" id="Q7MAM6"/>
<dbReference type="eggNOG" id="COG0564">
    <property type="taxonomic scope" value="Bacteria"/>
</dbReference>
<feature type="active site" evidence="4">
    <location>
        <position position="136"/>
    </location>
</feature>
<dbReference type="Proteomes" id="UP000000422">
    <property type="component" value="Chromosome"/>
</dbReference>
<keyword evidence="9" id="KW-1185">Reference proteome</keyword>
<sequence length="320" mass="36291">MNERKIFHNTEMARLDQALAKLLGESRNQVEALVRGGNVWVDGEKSSKGGVKLKGGERIEVEIPLLRENPAMEVEFEVEILHEEEHFIVLNKPSGAVVHGAPSVKEATLVDWLKKKGISLSTLNGEERHGIVHRLDKETSGAIVIAKSNEAHRRLSLQLQEKSMGRYYLAIIDHPLKEDQRVECYLGRHPHHRLKIAKVPVGRYAKSAFVKLEESIDGSKELIAAKLFTGRTHQIRAHLELLGRHILHDELYGYRGTSEGRIFLHAYGLYFDHPMTGESMFFKAPLFEDMIGYLQQNFPSERLHETLLPDAIVERFSALG</sequence>
<comment type="catalytic activity">
    <reaction evidence="1 6">
        <text>a uridine in RNA = a pseudouridine in RNA</text>
        <dbReference type="Rhea" id="RHEA:48348"/>
        <dbReference type="Rhea" id="RHEA-COMP:12068"/>
        <dbReference type="Rhea" id="RHEA-COMP:12069"/>
        <dbReference type="ChEBI" id="CHEBI:65314"/>
        <dbReference type="ChEBI" id="CHEBI:65315"/>
    </reaction>
</comment>
<dbReference type="GO" id="GO:0003723">
    <property type="term" value="F:RNA binding"/>
    <property type="evidence" value="ECO:0007669"/>
    <property type="project" value="UniProtKB-KW"/>
</dbReference>
<dbReference type="PANTHER" id="PTHR21600:SF44">
    <property type="entry name" value="RIBOSOMAL LARGE SUBUNIT PSEUDOURIDINE SYNTHASE D"/>
    <property type="match status" value="1"/>
</dbReference>
<evidence type="ECO:0000313" key="8">
    <source>
        <dbReference type="EMBL" id="CAE09306.1"/>
    </source>
</evidence>
<dbReference type="SMART" id="SM00363">
    <property type="entry name" value="S4"/>
    <property type="match status" value="1"/>
</dbReference>
<dbReference type="HOGENOM" id="CLU_016902_4_4_7"/>
<dbReference type="InterPro" id="IPR036986">
    <property type="entry name" value="S4_RNA-bd_sf"/>
</dbReference>
<proteinExistence type="inferred from homology"/>
<dbReference type="SUPFAM" id="SSF55174">
    <property type="entry name" value="Alpha-L RNA-binding motif"/>
    <property type="match status" value="1"/>
</dbReference>
<dbReference type="Gene3D" id="3.30.2350.10">
    <property type="entry name" value="Pseudouridine synthase"/>
    <property type="match status" value="1"/>
</dbReference>
<evidence type="ECO:0000313" key="9">
    <source>
        <dbReference type="Proteomes" id="UP000000422"/>
    </source>
</evidence>
<dbReference type="GO" id="GO:0000455">
    <property type="term" value="P:enzyme-directed rRNA pseudouridine synthesis"/>
    <property type="evidence" value="ECO:0007669"/>
    <property type="project" value="TreeGrafter"/>
</dbReference>
<dbReference type="GO" id="GO:0016829">
    <property type="term" value="F:lyase activity"/>
    <property type="evidence" value="ECO:0007669"/>
    <property type="project" value="UniProtKB-KW"/>
</dbReference>
<dbReference type="CDD" id="cd02869">
    <property type="entry name" value="PseudoU_synth_RluA_like"/>
    <property type="match status" value="1"/>
</dbReference>
<evidence type="ECO:0000256" key="1">
    <source>
        <dbReference type="ARBA" id="ARBA00000073"/>
    </source>
</evidence>
<dbReference type="Pfam" id="PF01479">
    <property type="entry name" value="S4"/>
    <property type="match status" value="1"/>
</dbReference>
<dbReference type="InterPro" id="IPR050188">
    <property type="entry name" value="RluA_PseudoU_synthase"/>
</dbReference>
<keyword evidence="5" id="KW-0694">RNA-binding</keyword>